<evidence type="ECO:0000256" key="1">
    <source>
        <dbReference type="ARBA" id="ARBA00001917"/>
    </source>
</evidence>
<evidence type="ECO:0000313" key="6">
    <source>
        <dbReference type="Proteomes" id="UP000584374"/>
    </source>
</evidence>
<evidence type="ECO:0000256" key="2">
    <source>
        <dbReference type="ARBA" id="ARBA00005979"/>
    </source>
</evidence>
<evidence type="ECO:0000313" key="5">
    <source>
        <dbReference type="EMBL" id="MBB5157313.1"/>
    </source>
</evidence>
<proteinExistence type="inferred from homology"/>
<name>A0A840QIQ5_9PSEU</name>
<dbReference type="EMBL" id="JACHIW010000001">
    <property type="protein sequence ID" value="MBB5157313.1"/>
    <property type="molecule type" value="Genomic_DNA"/>
</dbReference>
<dbReference type="Pfam" id="PF00724">
    <property type="entry name" value="Oxidored_FMN"/>
    <property type="match status" value="1"/>
</dbReference>
<reference evidence="5 6" key="1">
    <citation type="submission" date="2020-08" db="EMBL/GenBank/DDBJ databases">
        <title>Sequencing the genomes of 1000 actinobacteria strains.</title>
        <authorList>
            <person name="Klenk H.-P."/>
        </authorList>
    </citation>
    <scope>NUCLEOTIDE SEQUENCE [LARGE SCALE GENOMIC DNA]</scope>
    <source>
        <strain evidence="5 6">DSM 45584</strain>
    </source>
</reference>
<comment type="similarity">
    <text evidence="2">Belongs to the NADH:flavin oxidoreductase/NADH oxidase family.</text>
</comment>
<sequence>MTRSRADNPERAATDLHAVYYAQRAGAGLIVTEGTPISPQGVGYINVPGIHSAAQVRGWSGVTNAVHRAGGRIFAQLWHVGALSHPDLQPDGQLPVAPSAINPNDKCFTNRGHTPTVVPRALSTGEVEATVEDFQAAAANAVRAGFDGVEIHGGNGYLFSQFFARSMNRRTDRYGGTIENRARFLLEVVDAVAEEIPRGRVGVRLNPALHRLGGVLVDEETFPLFEYVARQLDARELAYLHLLEPINPTDEFTLPAPTIAGHFRPLFTGPLISATDHTRTTGNRAVEAGTADLVAFGRAFIANPDLVERFRVGAALAVPDRATFYTGGAQGYTDYPRLVDDREVESVAGDQAVGLKYAEARARMRESWST</sequence>
<dbReference type="PANTHER" id="PTHR22893">
    <property type="entry name" value="NADH OXIDOREDUCTASE-RELATED"/>
    <property type="match status" value="1"/>
</dbReference>
<organism evidence="5 6">
    <name type="scientific">Saccharopolyspora phatthalungensis</name>
    <dbReference type="NCBI Taxonomy" id="664693"/>
    <lineage>
        <taxon>Bacteria</taxon>
        <taxon>Bacillati</taxon>
        <taxon>Actinomycetota</taxon>
        <taxon>Actinomycetes</taxon>
        <taxon>Pseudonocardiales</taxon>
        <taxon>Pseudonocardiaceae</taxon>
        <taxon>Saccharopolyspora</taxon>
    </lineage>
</organism>
<protein>
    <submittedName>
        <fullName evidence="5">N-ethylmaleimide reductase</fullName>
        <ecNumber evidence="5">1.-.-.-</ecNumber>
    </submittedName>
</protein>
<dbReference type="EC" id="1.-.-.-" evidence="5"/>
<dbReference type="GO" id="GO:0010181">
    <property type="term" value="F:FMN binding"/>
    <property type="evidence" value="ECO:0007669"/>
    <property type="project" value="InterPro"/>
</dbReference>
<dbReference type="Proteomes" id="UP000584374">
    <property type="component" value="Unassembled WGS sequence"/>
</dbReference>
<dbReference type="GO" id="GO:0005829">
    <property type="term" value="C:cytosol"/>
    <property type="evidence" value="ECO:0007669"/>
    <property type="project" value="TreeGrafter"/>
</dbReference>
<evidence type="ECO:0000259" key="4">
    <source>
        <dbReference type="Pfam" id="PF00724"/>
    </source>
</evidence>
<dbReference type="InterPro" id="IPR045247">
    <property type="entry name" value="Oye-like"/>
</dbReference>
<keyword evidence="6" id="KW-1185">Reference proteome</keyword>
<comment type="caution">
    <text evidence="5">The sequence shown here is derived from an EMBL/GenBank/DDBJ whole genome shotgun (WGS) entry which is preliminary data.</text>
</comment>
<dbReference type="PANTHER" id="PTHR22893:SF91">
    <property type="entry name" value="NADPH DEHYDROGENASE 2-RELATED"/>
    <property type="match status" value="1"/>
</dbReference>
<dbReference type="GO" id="GO:0016628">
    <property type="term" value="F:oxidoreductase activity, acting on the CH-CH group of donors, NAD or NADP as acceptor"/>
    <property type="evidence" value="ECO:0007669"/>
    <property type="project" value="UniProtKB-ARBA"/>
</dbReference>
<feature type="domain" description="NADH:flavin oxidoreductase/NADH oxidase N-terminal" evidence="4">
    <location>
        <begin position="1"/>
        <end position="312"/>
    </location>
</feature>
<dbReference type="CDD" id="cd02933">
    <property type="entry name" value="OYE_like_FMN"/>
    <property type="match status" value="1"/>
</dbReference>
<accession>A0A840QIQ5</accession>
<dbReference type="Gene3D" id="3.20.20.70">
    <property type="entry name" value="Aldolase class I"/>
    <property type="match status" value="1"/>
</dbReference>
<dbReference type="InterPro" id="IPR001155">
    <property type="entry name" value="OxRdtase_FMN_N"/>
</dbReference>
<dbReference type="SUPFAM" id="SSF51395">
    <property type="entry name" value="FMN-linked oxidoreductases"/>
    <property type="match status" value="1"/>
</dbReference>
<dbReference type="AlphaFoldDB" id="A0A840QIQ5"/>
<comment type="cofactor">
    <cofactor evidence="1">
        <name>FMN</name>
        <dbReference type="ChEBI" id="CHEBI:58210"/>
    </cofactor>
</comment>
<dbReference type="InterPro" id="IPR013785">
    <property type="entry name" value="Aldolase_TIM"/>
</dbReference>
<gene>
    <name evidence="5" type="ORF">BJ970_004847</name>
</gene>
<dbReference type="FunFam" id="3.20.20.70:FF:000059">
    <property type="entry name" value="N-ethylmaleimide reductase, FMN-linked"/>
    <property type="match status" value="1"/>
</dbReference>
<evidence type="ECO:0000256" key="3">
    <source>
        <dbReference type="ARBA" id="ARBA00023002"/>
    </source>
</evidence>
<keyword evidence="3 5" id="KW-0560">Oxidoreductase</keyword>